<dbReference type="Pfam" id="PF04230">
    <property type="entry name" value="PS_pyruv_trans"/>
    <property type="match status" value="1"/>
</dbReference>
<dbReference type="PANTHER" id="PTHR36836">
    <property type="entry name" value="COLANIC ACID BIOSYNTHESIS PROTEIN WCAK"/>
    <property type="match status" value="1"/>
</dbReference>
<dbReference type="RefSeq" id="WP_261759319.1">
    <property type="nucleotide sequence ID" value="NZ_CP104562.2"/>
</dbReference>
<evidence type="ECO:0000313" key="2">
    <source>
        <dbReference type="EMBL" id="UXH79499.1"/>
    </source>
</evidence>
<dbReference type="InterPro" id="IPR007345">
    <property type="entry name" value="Polysacch_pyruvyl_Trfase"/>
</dbReference>
<feature type="domain" description="Polysaccharide pyruvyl transferase" evidence="1">
    <location>
        <begin position="80"/>
        <end position="307"/>
    </location>
</feature>
<dbReference type="Proteomes" id="UP001064933">
    <property type="component" value="Chromosome"/>
</dbReference>
<dbReference type="GO" id="GO:0016740">
    <property type="term" value="F:transferase activity"/>
    <property type="evidence" value="ECO:0007669"/>
    <property type="project" value="UniProtKB-KW"/>
</dbReference>
<keyword evidence="3" id="KW-1185">Reference proteome</keyword>
<proteinExistence type="predicted"/>
<evidence type="ECO:0000313" key="3">
    <source>
        <dbReference type="Proteomes" id="UP001064933"/>
    </source>
</evidence>
<name>A0ABY6B2P9_9BURK</name>
<reference evidence="2" key="1">
    <citation type="submission" date="2022-10" db="EMBL/GenBank/DDBJ databases">
        <title>Characterization and whole genome sequencing of a new Roseateles species, isolated from fresh water.</title>
        <authorList>
            <person name="Guliayeva D.Y."/>
            <person name="Akhremchuk A.E."/>
            <person name="Sikolenko M.A."/>
            <person name="Valentovich L.N."/>
            <person name="Sidarenka A.V."/>
        </authorList>
    </citation>
    <scope>NUCLEOTIDE SEQUENCE</scope>
    <source>
        <strain evidence="2">BIM B-1768</strain>
    </source>
</reference>
<gene>
    <name evidence="2" type="ORF">N4261_06125</name>
</gene>
<protein>
    <submittedName>
        <fullName evidence="2">Polysaccharide pyruvyl transferase family protein</fullName>
    </submittedName>
</protein>
<evidence type="ECO:0000259" key="1">
    <source>
        <dbReference type="Pfam" id="PF04230"/>
    </source>
</evidence>
<dbReference type="PANTHER" id="PTHR36836:SF1">
    <property type="entry name" value="COLANIC ACID BIOSYNTHESIS PROTEIN WCAK"/>
    <property type="match status" value="1"/>
</dbReference>
<accession>A0ABY6B2P9</accession>
<organism evidence="2 3">
    <name type="scientific">Roseateles amylovorans</name>
    <dbReference type="NCBI Taxonomy" id="2978473"/>
    <lineage>
        <taxon>Bacteria</taxon>
        <taxon>Pseudomonadati</taxon>
        <taxon>Pseudomonadota</taxon>
        <taxon>Betaproteobacteria</taxon>
        <taxon>Burkholderiales</taxon>
        <taxon>Sphaerotilaceae</taxon>
        <taxon>Roseateles</taxon>
    </lineage>
</organism>
<sequence length="377" mass="41394">MTDFLFNGYYGYRNTGDDVFCVVADWGSRKYWGARDLAFVATELPVLSQPAHAIIPTARRYPGQQTVSRTLSGMGARHMVYFGGSTLHSPQELWVNLLRQTLVQKVGRKSIAAAGVSVGPFKSAEGEREIRKLISEMSYIAVRDRASFDIVKAMNVETPVIQSFDPALLMLDVMADSPPPALPQRATGRPVIGVSVCNVERYHGGDVGKEQRRVASVKATVKALAAEGFALRFFVFNGHAASGDEAVTDEVIASLDGYPHVEKLPYCDDPKVVYAELSRCDAIFGVRLHACILAYTAGVPFILVEYHRKCGDFLDEIGYTAEGRVGDATVDPVETARRLTRLAAEGRPHRLCARSVDDSRELARVNFTAAPYCEGRR</sequence>
<keyword evidence="2" id="KW-0808">Transferase</keyword>
<dbReference type="EMBL" id="CP104562">
    <property type="protein sequence ID" value="UXH79499.1"/>
    <property type="molecule type" value="Genomic_DNA"/>
</dbReference>